<dbReference type="AlphaFoldDB" id="A0AAD6ZRF8"/>
<accession>A0AAD6ZRF8</accession>
<sequence length="328" mass="37430">MFSVAPITMPDAPVQIGENPHMLLHQTENRAQLDVSSSTDPLLSAIYVPRLEFKLVGTGTANAKGIIFSAQAGWYVGVRLRRRPSRKRPFSGNERAYPSVRYRQRTDPVYGREYGRSTGGDDRYVFDLERVQVTQFGNFVVTVDLRQFAGSEHCLYFEVKEVAHCYIFGRSILIRPHGMLQLEVLGQRPPNGLRDLGILHAYSDMYALYTIRRPVYGRIWIPFKRVNPFRSRRQERIGVLGARGGYWWDDDIPVPRDVRGVAHANFAAHERLRRGMAELATDMRIRSVPLLDPATSCYMTVKTVCEGQRWDVRAMSTIGGTRQHITSQ</sequence>
<protein>
    <submittedName>
        <fullName evidence="1">Uncharacterized protein</fullName>
    </submittedName>
</protein>
<name>A0AAD6ZRF8_9AGAR</name>
<gene>
    <name evidence="1" type="ORF">DFH08DRAFT_939754</name>
</gene>
<evidence type="ECO:0000313" key="1">
    <source>
        <dbReference type="EMBL" id="KAJ7334128.1"/>
    </source>
</evidence>
<dbReference type="EMBL" id="JARIHO010000033">
    <property type="protein sequence ID" value="KAJ7334128.1"/>
    <property type="molecule type" value="Genomic_DNA"/>
</dbReference>
<organism evidence="1 2">
    <name type="scientific">Mycena albidolilacea</name>
    <dbReference type="NCBI Taxonomy" id="1033008"/>
    <lineage>
        <taxon>Eukaryota</taxon>
        <taxon>Fungi</taxon>
        <taxon>Dikarya</taxon>
        <taxon>Basidiomycota</taxon>
        <taxon>Agaricomycotina</taxon>
        <taxon>Agaricomycetes</taxon>
        <taxon>Agaricomycetidae</taxon>
        <taxon>Agaricales</taxon>
        <taxon>Marasmiineae</taxon>
        <taxon>Mycenaceae</taxon>
        <taxon>Mycena</taxon>
    </lineage>
</organism>
<proteinExistence type="predicted"/>
<dbReference type="Proteomes" id="UP001218218">
    <property type="component" value="Unassembled WGS sequence"/>
</dbReference>
<comment type="caution">
    <text evidence="1">The sequence shown here is derived from an EMBL/GenBank/DDBJ whole genome shotgun (WGS) entry which is preliminary data.</text>
</comment>
<reference evidence="1" key="1">
    <citation type="submission" date="2023-03" db="EMBL/GenBank/DDBJ databases">
        <title>Massive genome expansion in bonnet fungi (Mycena s.s.) driven by repeated elements and novel gene families across ecological guilds.</title>
        <authorList>
            <consortium name="Lawrence Berkeley National Laboratory"/>
            <person name="Harder C.B."/>
            <person name="Miyauchi S."/>
            <person name="Viragh M."/>
            <person name="Kuo A."/>
            <person name="Thoen E."/>
            <person name="Andreopoulos B."/>
            <person name="Lu D."/>
            <person name="Skrede I."/>
            <person name="Drula E."/>
            <person name="Henrissat B."/>
            <person name="Morin E."/>
            <person name="Kohler A."/>
            <person name="Barry K."/>
            <person name="LaButti K."/>
            <person name="Morin E."/>
            <person name="Salamov A."/>
            <person name="Lipzen A."/>
            <person name="Mereny Z."/>
            <person name="Hegedus B."/>
            <person name="Baldrian P."/>
            <person name="Stursova M."/>
            <person name="Weitz H."/>
            <person name="Taylor A."/>
            <person name="Grigoriev I.V."/>
            <person name="Nagy L.G."/>
            <person name="Martin F."/>
            <person name="Kauserud H."/>
        </authorList>
    </citation>
    <scope>NUCLEOTIDE SEQUENCE</scope>
    <source>
        <strain evidence="1">CBHHK002</strain>
    </source>
</reference>
<evidence type="ECO:0000313" key="2">
    <source>
        <dbReference type="Proteomes" id="UP001218218"/>
    </source>
</evidence>
<keyword evidence="2" id="KW-1185">Reference proteome</keyword>